<feature type="compositionally biased region" description="Polar residues" evidence="1">
    <location>
        <begin position="7"/>
        <end position="21"/>
    </location>
</feature>
<accession>D7E582</accession>
<protein>
    <submittedName>
        <fullName evidence="2">Uncharacterized protein</fullName>
    </submittedName>
</protein>
<keyword evidence="3" id="KW-1185">Reference proteome</keyword>
<gene>
    <name evidence="2" type="ordered locus">Aazo_1743</name>
</gene>
<reference evidence="2 3" key="1">
    <citation type="journal article" date="2010" name="PLoS ONE">
        <title>Genome erosion in a nitrogen-fixing vertically transmitted endosymbiotic multicellular cyanobacterium.</title>
        <authorList>
            <person name="Ran L."/>
            <person name="Larsson J."/>
            <person name="Vigil-Stenman T."/>
            <person name="Nylander J.A."/>
            <person name="Ininbergs K."/>
            <person name="Zheng W.W."/>
            <person name="Lapidus A."/>
            <person name="Lowry S."/>
            <person name="Haselkorn R."/>
            <person name="Bergman B."/>
        </authorList>
    </citation>
    <scope>NUCLEOTIDE SEQUENCE [LARGE SCALE GENOMIC DNA]</scope>
    <source>
        <strain evidence="2 3">0708</strain>
    </source>
</reference>
<dbReference type="KEGG" id="naz:Aazo_1743"/>
<organism evidence="2 3">
    <name type="scientific">Nostoc azollae (strain 0708)</name>
    <name type="common">Anabaena azollae (strain 0708)</name>
    <dbReference type="NCBI Taxonomy" id="551115"/>
    <lineage>
        <taxon>Bacteria</taxon>
        <taxon>Bacillati</taxon>
        <taxon>Cyanobacteriota</taxon>
        <taxon>Cyanophyceae</taxon>
        <taxon>Nostocales</taxon>
        <taxon>Nostocaceae</taxon>
        <taxon>Trichormus</taxon>
    </lineage>
</organism>
<sequence length="33" mass="3298">MHDWLSSPGNGSSKVSASEAPQATAKGIPALVC</sequence>
<dbReference type="HOGENOM" id="CLU_3382927_0_0_3"/>
<name>D7E582_NOSA0</name>
<feature type="region of interest" description="Disordered" evidence="1">
    <location>
        <begin position="1"/>
        <end position="33"/>
    </location>
</feature>
<proteinExistence type="predicted"/>
<dbReference type="AlphaFoldDB" id="D7E582"/>
<evidence type="ECO:0000313" key="2">
    <source>
        <dbReference type="EMBL" id="ADI63879.1"/>
    </source>
</evidence>
<dbReference type="EMBL" id="CP002059">
    <property type="protein sequence ID" value="ADI63879.1"/>
    <property type="molecule type" value="Genomic_DNA"/>
</dbReference>
<evidence type="ECO:0000313" key="3">
    <source>
        <dbReference type="Proteomes" id="UP000001511"/>
    </source>
</evidence>
<evidence type="ECO:0000256" key="1">
    <source>
        <dbReference type="SAM" id="MobiDB-lite"/>
    </source>
</evidence>
<dbReference type="Proteomes" id="UP000001511">
    <property type="component" value="Chromosome"/>
</dbReference>